<name>A0ACD4ZBG6_9ACTN</name>
<proteinExistence type="predicted"/>
<sequence length="380" mass="39098">MTYEGPNAVPSRRNSPSSRVAARLIGLGSWLPSRVVTNADLSLTLDTSDEWIRTRIGIATRRMADRDTATSDMAVEAGSLAMKSAEVAHVDAMVLATATPDHTVPSTAPVVAHRLGLPCVPAFDVGAGCSGFLYATTVAAGLIHSATARTVLVIGAETMSAIINPTDRTTAPIFGDGAGAVVLTAGRAEDAGALGPVAWGSDGEHTDAICIPDGGSRRPPARPTADDNGRYVHMQGSEVFRHAVRRMSQAAKDAASATGWGTDDIDRLIVHQANARIGAAVADALGIPPERVPSNIAHVANTSAASIPLLLTHAAAEGQLTAGNRVLMACFGAGFTWAASTLTWPENLKPFAGNGPALSGDRQGHVDRPGVSTDLEGGLS</sequence>
<keyword evidence="2" id="KW-1185">Reference proteome</keyword>
<evidence type="ECO:0000313" key="1">
    <source>
        <dbReference type="EMBL" id="WSB95690.1"/>
    </source>
</evidence>
<reference evidence="1" key="1">
    <citation type="submission" date="2022-10" db="EMBL/GenBank/DDBJ databases">
        <title>The complete genomes of actinobacterial strains from the NBC collection.</title>
        <authorList>
            <person name="Joergensen T.S."/>
            <person name="Alvarez Arevalo M."/>
            <person name="Sterndorff E.B."/>
            <person name="Faurdal D."/>
            <person name="Vuksanovic O."/>
            <person name="Mourched A.-S."/>
            <person name="Charusanti P."/>
            <person name="Shaw S."/>
            <person name="Blin K."/>
            <person name="Weber T."/>
        </authorList>
    </citation>
    <scope>NUCLEOTIDE SEQUENCE</scope>
    <source>
        <strain evidence="1">NBC 01771</strain>
    </source>
</reference>
<gene>
    <name evidence="1" type="ORF">OG835_00640</name>
</gene>
<evidence type="ECO:0000313" key="2">
    <source>
        <dbReference type="Proteomes" id="UP001348369"/>
    </source>
</evidence>
<organism evidence="1 2">
    <name type="scientific">Streptomyces scopuliridis</name>
    <dbReference type="NCBI Taxonomy" id="452529"/>
    <lineage>
        <taxon>Bacteria</taxon>
        <taxon>Bacillati</taxon>
        <taxon>Actinomycetota</taxon>
        <taxon>Actinomycetes</taxon>
        <taxon>Kitasatosporales</taxon>
        <taxon>Streptomycetaceae</taxon>
        <taxon>Streptomyces</taxon>
    </lineage>
</organism>
<dbReference type="EMBL" id="CP109109">
    <property type="protein sequence ID" value="WSB95690.1"/>
    <property type="molecule type" value="Genomic_DNA"/>
</dbReference>
<accession>A0ACD4ZBG6</accession>
<protein>
    <submittedName>
        <fullName evidence="1">Ketoacyl-ACP synthase III</fullName>
    </submittedName>
</protein>
<dbReference type="Proteomes" id="UP001348369">
    <property type="component" value="Chromosome"/>
</dbReference>